<feature type="signal peptide" evidence="1">
    <location>
        <begin position="1"/>
        <end position="23"/>
    </location>
</feature>
<dbReference type="AlphaFoldDB" id="A0A9P4QYD6"/>
<evidence type="ECO:0000313" key="3">
    <source>
        <dbReference type="Proteomes" id="UP000799444"/>
    </source>
</evidence>
<feature type="chain" id="PRO_5040350717" description="Secreted protein" evidence="1">
    <location>
        <begin position="24"/>
        <end position="77"/>
    </location>
</feature>
<protein>
    <recommendedName>
        <fullName evidence="4">Secreted protein</fullName>
    </recommendedName>
</protein>
<comment type="caution">
    <text evidence="2">The sequence shown here is derived from an EMBL/GenBank/DDBJ whole genome shotgun (WGS) entry which is preliminary data.</text>
</comment>
<gene>
    <name evidence="2" type="ORF">EJ04DRAFT_276618</name>
</gene>
<organism evidence="2 3">
    <name type="scientific">Polyplosphaeria fusca</name>
    <dbReference type="NCBI Taxonomy" id="682080"/>
    <lineage>
        <taxon>Eukaryota</taxon>
        <taxon>Fungi</taxon>
        <taxon>Dikarya</taxon>
        <taxon>Ascomycota</taxon>
        <taxon>Pezizomycotina</taxon>
        <taxon>Dothideomycetes</taxon>
        <taxon>Pleosporomycetidae</taxon>
        <taxon>Pleosporales</taxon>
        <taxon>Tetraplosphaeriaceae</taxon>
        <taxon>Polyplosphaeria</taxon>
    </lineage>
</organism>
<sequence>MFWGRRMDSEGACFGMWVHACHVMICFVLDATLESSLLPTCLVMPCRPNSPYLASSFVRDGCRHPQSHHGRHYKCPE</sequence>
<name>A0A9P4QYD6_9PLEO</name>
<evidence type="ECO:0000313" key="2">
    <source>
        <dbReference type="EMBL" id="KAF2733161.1"/>
    </source>
</evidence>
<evidence type="ECO:0008006" key="4">
    <source>
        <dbReference type="Google" id="ProtNLM"/>
    </source>
</evidence>
<keyword evidence="3" id="KW-1185">Reference proteome</keyword>
<dbReference type="Proteomes" id="UP000799444">
    <property type="component" value="Unassembled WGS sequence"/>
</dbReference>
<proteinExistence type="predicted"/>
<dbReference type="EMBL" id="ML996165">
    <property type="protein sequence ID" value="KAF2733161.1"/>
    <property type="molecule type" value="Genomic_DNA"/>
</dbReference>
<keyword evidence="1" id="KW-0732">Signal</keyword>
<reference evidence="2" key="1">
    <citation type="journal article" date="2020" name="Stud. Mycol.">
        <title>101 Dothideomycetes genomes: a test case for predicting lifestyles and emergence of pathogens.</title>
        <authorList>
            <person name="Haridas S."/>
            <person name="Albert R."/>
            <person name="Binder M."/>
            <person name="Bloem J."/>
            <person name="Labutti K."/>
            <person name="Salamov A."/>
            <person name="Andreopoulos B."/>
            <person name="Baker S."/>
            <person name="Barry K."/>
            <person name="Bills G."/>
            <person name="Bluhm B."/>
            <person name="Cannon C."/>
            <person name="Castanera R."/>
            <person name="Culley D."/>
            <person name="Daum C."/>
            <person name="Ezra D."/>
            <person name="Gonzalez J."/>
            <person name="Henrissat B."/>
            <person name="Kuo A."/>
            <person name="Liang C."/>
            <person name="Lipzen A."/>
            <person name="Lutzoni F."/>
            <person name="Magnuson J."/>
            <person name="Mondo S."/>
            <person name="Nolan M."/>
            <person name="Ohm R."/>
            <person name="Pangilinan J."/>
            <person name="Park H.-J."/>
            <person name="Ramirez L."/>
            <person name="Alfaro M."/>
            <person name="Sun H."/>
            <person name="Tritt A."/>
            <person name="Yoshinaga Y."/>
            <person name="Zwiers L.-H."/>
            <person name="Turgeon B."/>
            <person name="Goodwin S."/>
            <person name="Spatafora J."/>
            <person name="Crous P."/>
            <person name="Grigoriev I."/>
        </authorList>
    </citation>
    <scope>NUCLEOTIDE SEQUENCE</scope>
    <source>
        <strain evidence="2">CBS 125425</strain>
    </source>
</reference>
<accession>A0A9P4QYD6</accession>
<evidence type="ECO:0000256" key="1">
    <source>
        <dbReference type="SAM" id="SignalP"/>
    </source>
</evidence>